<dbReference type="GO" id="GO:0017056">
    <property type="term" value="F:structural constituent of nuclear pore"/>
    <property type="evidence" value="ECO:0007669"/>
    <property type="project" value="TreeGrafter"/>
</dbReference>
<reference evidence="5" key="1">
    <citation type="journal article" date="2021" name="Nat. Commun.">
        <title>Genetic determinants of endophytism in the Arabidopsis root mycobiome.</title>
        <authorList>
            <person name="Mesny F."/>
            <person name="Miyauchi S."/>
            <person name="Thiergart T."/>
            <person name="Pickel B."/>
            <person name="Atanasova L."/>
            <person name="Karlsson M."/>
            <person name="Huettel B."/>
            <person name="Barry K.W."/>
            <person name="Haridas S."/>
            <person name="Chen C."/>
            <person name="Bauer D."/>
            <person name="Andreopoulos W."/>
            <person name="Pangilinan J."/>
            <person name="LaButti K."/>
            <person name="Riley R."/>
            <person name="Lipzen A."/>
            <person name="Clum A."/>
            <person name="Drula E."/>
            <person name="Henrissat B."/>
            <person name="Kohler A."/>
            <person name="Grigoriev I.V."/>
            <person name="Martin F.M."/>
            <person name="Hacquard S."/>
        </authorList>
    </citation>
    <scope>NUCLEOTIDE SEQUENCE</scope>
    <source>
        <strain evidence="5">MPI-CAGE-CH-0243</strain>
    </source>
</reference>
<keyword evidence="6" id="KW-1185">Reference proteome</keyword>
<dbReference type="PANTHER" id="PTHR31344">
    <property type="entry name" value="NUCLEAR PORE COMPLEX PROTEIN NUP205"/>
    <property type="match status" value="1"/>
</dbReference>
<dbReference type="Pfam" id="PF11894">
    <property type="entry name" value="Nup192"/>
    <property type="match status" value="1"/>
</dbReference>
<keyword evidence="3" id="KW-0813">Transport</keyword>
<evidence type="ECO:0000256" key="4">
    <source>
        <dbReference type="ARBA" id="ARBA00023242"/>
    </source>
</evidence>
<dbReference type="PANTHER" id="PTHR31344:SF0">
    <property type="entry name" value="NUCLEAR PORE COMPLEX PROTEIN NUP205"/>
    <property type="match status" value="1"/>
</dbReference>
<dbReference type="OrthoDB" id="2019644at2759"/>
<sequence>MAEIDFNSLQGLELLYTDLCGLIDRQLPVLDRLTDNLEAHLEEFKLLLDKKGKNDESRKKLATGKITIDDVEFSVNEEFQQRTLELADVLDLDELDAAALLEDARDVAERTDTELQEMAVIRYHQRREYIVLCLRRIMKVALDNGEDTLEEDDTLIQAIRLIVGIGGPGTNFAPAHQYWEKCLKSMESIEGSLLQIAERIHSVQVVGVVAHPSFVKIMTFQQQSLTRQHENLAAMCTHMIKAGYASINNFKTLLAKLKKLDRHDLITIHYVPMTIRLLSWIANEENGPLRDLRALDKMLMDGRDSDDWTLRNFHAATIAWWLAEYSGKYMDIGHNDPDLRGVKLEEEAQARSDAFLKALADGALHFMLSFSQDLRPTKWYDPTKTSMITSLLQDTAVLLPDSPQPDTYFEAVVLEQLQMFVDSFITNMPDTLRRLKVEEDDQRKRLNMSFQHSVAEQPLHLERFLVLISYAFDGAPDAAEEFWSDKESNLYGFLQWAAKRQPTPRIAMFCEMLRAISFGEANADSAHQFLMEEGGTSSGKIRRTSSLSYSHIFMELIEFQRNIHEPKKTIQGSLYPPTSQHAQDQIVEPESANMLESYLRLLAHLCRQSQSARTWILDHAEYNFVGICFGLCTDKVESHLRAAAYDALAALLVEKDTARAAAIWNNLDDWIINGFYVGSKQTNVSNPYPRDDFWATLADGFDESLAFVRLLQALVEPYNIEDPLNDTLPFPETLGSSRRMPGIDHFIDFVMQQIFADRSTDIQNPVQRDVMRWNCLRFIVTCLSTFNENLVVFANKSSIPVDSIIEPSSLEAYVVLHPFSRVMEWLFNDKVIKALLASTHHDFSVVDSALWESPLVQSLMSGIEVMDLVMKSQATYLDIVRPVITQQSSFQRSPVSNLSLASFEDAILNNLQIIPDLGYYSGTGHESLTVASLQLLKKFASSRKLAVSPACFGQRSARSRIVGILEKDQAADRIGRSLADMMVFSPEEILVGPDAPGYKIKFEILEFLSSCLGAVSNRPTIAHILLGMTCGSTTVHITDDGLWFHGKSLFHAILILAYKYPDTDGAIFISWQSDIKTRCWDILQKLWRSPLTSAVVMNELRENSLLFMQAPTLSKVDAATSWDGYSIEEALAAQADNGLGIFCSGLPAAALQNFLRQRAAFLDYVSRELRLTVKDDLAGLKSRIQSVLLGLTTTPGGDPEPNLDIFELFDVIDFEIPEAAIPQTKLLNNANPSILLEDKDSLSLFSITLAEQLILLNIKAWKKEGFTQEQEAEAIDAIPQVLSALHDYNRRAQLAECRKENLRSWVQVLTIAVQSCEFDSTARTAFILQTLQVLLPKLEYAYNYDIFTALQLASLAETLIQKIDFTSTAFERTRTGDFSNDKLSRLFRVALVGIFSPITTTELREFCYQIVFRYIQGTTEKDGGSVHNSKKSSALTKHINDTIQNLGSHLLELICDDAYSGQGTCKISALLLLNAFVAIAARQPSKYILDSFVSLNFIGVLVDNIKHMPEELKVAPAPQVPVLLSYYDASLSLLLRICQSRVGAGYVLNAGLFSSIREARIFDVDPDIGLEFDNPNALHKYYSLIISLLRVINAIVLSREQNHQTKSQGREFLTENRHSMVAIFKRSVSVGAPVSTSVSNVKDEVLREDLAELVDCWTVLVNLTDFLEHEDTTSFKKSKTHVFS</sequence>
<protein>
    <submittedName>
        <fullName evidence="5">Nucleoporin Nup186/Nup192/Nup205</fullName>
    </submittedName>
</protein>
<evidence type="ECO:0000256" key="2">
    <source>
        <dbReference type="ARBA" id="ARBA00005892"/>
    </source>
</evidence>
<dbReference type="GO" id="GO:0006999">
    <property type="term" value="P:nuclear pore organization"/>
    <property type="evidence" value="ECO:0007669"/>
    <property type="project" value="TreeGrafter"/>
</dbReference>
<evidence type="ECO:0000313" key="6">
    <source>
        <dbReference type="Proteomes" id="UP000700596"/>
    </source>
</evidence>
<evidence type="ECO:0000313" key="5">
    <source>
        <dbReference type="EMBL" id="KAH7113741.1"/>
    </source>
</evidence>
<proteinExistence type="inferred from homology"/>
<organism evidence="5 6">
    <name type="scientific">Dendryphion nanum</name>
    <dbReference type="NCBI Taxonomy" id="256645"/>
    <lineage>
        <taxon>Eukaryota</taxon>
        <taxon>Fungi</taxon>
        <taxon>Dikarya</taxon>
        <taxon>Ascomycota</taxon>
        <taxon>Pezizomycotina</taxon>
        <taxon>Dothideomycetes</taxon>
        <taxon>Pleosporomycetidae</taxon>
        <taxon>Pleosporales</taxon>
        <taxon>Torulaceae</taxon>
        <taxon>Dendryphion</taxon>
    </lineage>
</organism>
<dbReference type="GO" id="GO:0044611">
    <property type="term" value="C:nuclear pore inner ring"/>
    <property type="evidence" value="ECO:0007669"/>
    <property type="project" value="TreeGrafter"/>
</dbReference>
<keyword evidence="4" id="KW-0539">Nucleus</keyword>
<gene>
    <name evidence="5" type="ORF">B0J11DRAFT_139017</name>
</gene>
<dbReference type="EMBL" id="JAGMWT010000018">
    <property type="protein sequence ID" value="KAH7113741.1"/>
    <property type="molecule type" value="Genomic_DNA"/>
</dbReference>
<comment type="subcellular location">
    <subcellularLocation>
        <location evidence="1">Nucleus</location>
    </subcellularLocation>
</comment>
<comment type="caution">
    <text evidence="5">The sequence shown here is derived from an EMBL/GenBank/DDBJ whole genome shotgun (WGS) entry which is preliminary data.</text>
</comment>
<evidence type="ECO:0000256" key="3">
    <source>
        <dbReference type="ARBA" id="ARBA00022448"/>
    </source>
</evidence>
<dbReference type="InterPro" id="IPR021827">
    <property type="entry name" value="Nup186/Nup192/Nup205"/>
</dbReference>
<accession>A0A9P9D7E9</accession>
<name>A0A9P9D7E9_9PLEO</name>
<comment type="similarity">
    <text evidence="2">Belongs to the NUP186/NUP192/NUP205 family.</text>
</comment>
<dbReference type="Proteomes" id="UP000700596">
    <property type="component" value="Unassembled WGS sequence"/>
</dbReference>
<evidence type="ECO:0000256" key="1">
    <source>
        <dbReference type="ARBA" id="ARBA00004123"/>
    </source>
</evidence>